<dbReference type="Proteomes" id="UP000512043">
    <property type="component" value="Chromosome"/>
</dbReference>
<accession>A0ABD7AWP5</accession>
<evidence type="ECO:0008006" key="3">
    <source>
        <dbReference type="Google" id="ProtNLM"/>
    </source>
</evidence>
<protein>
    <recommendedName>
        <fullName evidence="3">Lipoprotein</fullName>
    </recommendedName>
</protein>
<dbReference type="PROSITE" id="PS51257">
    <property type="entry name" value="PROKAR_LIPOPROTEIN"/>
    <property type="match status" value="1"/>
</dbReference>
<organism evidence="1 2">
    <name type="scientific">Citrobacter freundii</name>
    <dbReference type="NCBI Taxonomy" id="546"/>
    <lineage>
        <taxon>Bacteria</taxon>
        <taxon>Pseudomonadati</taxon>
        <taxon>Pseudomonadota</taxon>
        <taxon>Gammaproteobacteria</taxon>
        <taxon>Enterobacterales</taxon>
        <taxon>Enterobacteriaceae</taxon>
        <taxon>Citrobacter</taxon>
        <taxon>Citrobacter freundii complex</taxon>
    </lineage>
</organism>
<evidence type="ECO:0000313" key="1">
    <source>
        <dbReference type="EMBL" id="QLY36022.1"/>
    </source>
</evidence>
<dbReference type="RefSeq" id="WP_181625765.1">
    <property type="nucleotide sequence ID" value="NZ_CP056597.1"/>
</dbReference>
<dbReference type="EMBL" id="CP056597">
    <property type="protein sequence ID" value="QLY36022.1"/>
    <property type="molecule type" value="Genomic_DNA"/>
</dbReference>
<reference evidence="2" key="1">
    <citation type="submission" date="2020-06" db="EMBL/GenBank/DDBJ databases">
        <title>REHAB project genomes.</title>
        <authorList>
            <person name="Shaw L.P."/>
        </authorList>
    </citation>
    <scope>NUCLEOTIDE SEQUENCE [LARGE SCALE GENOMIC DNA]</scope>
    <source>
        <strain evidence="2">RHBSTW-00334</strain>
    </source>
</reference>
<name>A0ABD7AWP5_CITFR</name>
<dbReference type="AlphaFoldDB" id="A0ABD7AWP5"/>
<evidence type="ECO:0000313" key="2">
    <source>
        <dbReference type="Proteomes" id="UP000512043"/>
    </source>
</evidence>
<sequence>MKKTLLLLIAVSVTGCSTEPVLPQNAKEVNATSEFHQKPNTTELTIIRDKGFVAGGCAITSYINGKPVAELETGEKVKVYLPAGEVIIGAGFAGKGLCSGAHKKEREFIIKENTPRLLRIFTDQSGNVDILPMTVN</sequence>
<proteinExistence type="predicted"/>
<gene>
    <name evidence="1" type="ORF">HV164_05565</name>
</gene>